<dbReference type="EMBL" id="JAUZQE010000003">
    <property type="protein sequence ID" value="MDR4124736.1"/>
    <property type="molecule type" value="Genomic_DNA"/>
</dbReference>
<name>A0ABU1D2V6_9BURK</name>
<comment type="caution">
    <text evidence="1">The sequence shown here is derived from an EMBL/GenBank/DDBJ whole genome shotgun (WGS) entry which is preliminary data.</text>
</comment>
<sequence>MSIEATVNAALNLENFALHQSAQLNLLRETLDNQARTVTAIVEAATPKLATSGPLGTNVNTYA</sequence>
<protein>
    <submittedName>
        <fullName evidence="1">Motility protein</fullName>
    </submittedName>
</protein>
<reference evidence="1 2" key="1">
    <citation type="submission" date="2023-08" db="EMBL/GenBank/DDBJ databases">
        <title>Alcaligenaceae gen. nov., a novel taxon isolated from the sludge of Yixing Pesticide Factory.</title>
        <authorList>
            <person name="Ruan L."/>
        </authorList>
    </citation>
    <scope>NUCLEOTIDE SEQUENCE [LARGE SCALE GENOMIC DNA]</scope>
    <source>
        <strain evidence="1 2">LG-2</strain>
    </source>
</reference>
<gene>
    <name evidence="1" type="ORF">Q8947_01905</name>
</gene>
<organism evidence="1 2">
    <name type="scientific">Yanghanlia caeni</name>
    <dbReference type="NCBI Taxonomy" id="3064283"/>
    <lineage>
        <taxon>Bacteria</taxon>
        <taxon>Pseudomonadati</taxon>
        <taxon>Pseudomonadota</taxon>
        <taxon>Betaproteobacteria</taxon>
        <taxon>Burkholderiales</taxon>
        <taxon>Alcaligenaceae</taxon>
        <taxon>Yanghanlia</taxon>
    </lineage>
</organism>
<dbReference type="Proteomes" id="UP001232156">
    <property type="component" value="Unassembled WGS sequence"/>
</dbReference>
<dbReference type="RefSeq" id="WP_165276918.1">
    <property type="nucleotide sequence ID" value="NZ_JAUZQE010000003.1"/>
</dbReference>
<evidence type="ECO:0000313" key="1">
    <source>
        <dbReference type="EMBL" id="MDR4124736.1"/>
    </source>
</evidence>
<evidence type="ECO:0000313" key="2">
    <source>
        <dbReference type="Proteomes" id="UP001232156"/>
    </source>
</evidence>
<keyword evidence="2" id="KW-1185">Reference proteome</keyword>
<proteinExistence type="predicted"/>
<accession>A0ABU1D2V6</accession>